<comment type="caution">
    <text evidence="2">The sequence shown here is derived from an EMBL/GenBank/DDBJ whole genome shotgun (WGS) entry which is preliminary data.</text>
</comment>
<accession>A0A9W6YIS6</accession>
<dbReference type="AlphaFoldDB" id="A0A9W6YIS6"/>
<feature type="region of interest" description="Disordered" evidence="1">
    <location>
        <begin position="26"/>
        <end position="73"/>
    </location>
</feature>
<evidence type="ECO:0000313" key="3">
    <source>
        <dbReference type="Proteomes" id="UP001165083"/>
    </source>
</evidence>
<sequence>MVFRMLDGANVWCCCCRLQRLAREAEEKEQRRHRHTSRTEEDDGSAHRESWRDNDPRVESKTDDVSENTAACSSLEDRLKDAKATALSNQDEGELVDTMVVKAAAVSDPMAITKIVDFCEELKKQNEDVKKQLLEQHAVLTSLRTTLAVEANEKAFVADSRRRNSGVRGSIDKARIDKLAVSSSKQLQPVIAAPRPRPLRGDTKIPLPRGKLSSSLRTAGADIINGLTPQNASKHFSPPKKEAEERVDTCDRFDVASSGKVSDPAAPCPTKHSSAKTVFPKSSQIKAISQEFETTAPTEKVGGGSQWSPPKQPVIKITLAHEINEDIEAIAHTSRFVFDNFDNDDCLIQADSKLIHDWENESAGDESLTCSSIPILEGPSSLVPLDRSPYQLF</sequence>
<reference evidence="2" key="1">
    <citation type="submission" date="2023-04" db="EMBL/GenBank/DDBJ databases">
        <title>Phytophthora lilii NBRC 32176.</title>
        <authorList>
            <person name="Ichikawa N."/>
            <person name="Sato H."/>
            <person name="Tonouchi N."/>
        </authorList>
    </citation>
    <scope>NUCLEOTIDE SEQUENCE</scope>
    <source>
        <strain evidence="2">NBRC 32176</strain>
    </source>
</reference>
<dbReference type="EMBL" id="BSXW01012447">
    <property type="protein sequence ID" value="GMF65166.1"/>
    <property type="molecule type" value="Genomic_DNA"/>
</dbReference>
<organism evidence="2 3">
    <name type="scientific">Phytophthora lilii</name>
    <dbReference type="NCBI Taxonomy" id="2077276"/>
    <lineage>
        <taxon>Eukaryota</taxon>
        <taxon>Sar</taxon>
        <taxon>Stramenopiles</taxon>
        <taxon>Oomycota</taxon>
        <taxon>Peronosporomycetes</taxon>
        <taxon>Peronosporales</taxon>
        <taxon>Peronosporaceae</taxon>
        <taxon>Phytophthora</taxon>
    </lineage>
</organism>
<keyword evidence="3" id="KW-1185">Reference proteome</keyword>
<feature type="region of interest" description="Disordered" evidence="1">
    <location>
        <begin position="256"/>
        <end position="279"/>
    </location>
</feature>
<feature type="region of interest" description="Disordered" evidence="1">
    <location>
        <begin position="227"/>
        <end position="246"/>
    </location>
</feature>
<evidence type="ECO:0000256" key="1">
    <source>
        <dbReference type="SAM" id="MobiDB-lite"/>
    </source>
</evidence>
<protein>
    <submittedName>
        <fullName evidence="2">Unnamed protein product</fullName>
    </submittedName>
</protein>
<gene>
    <name evidence="2" type="ORF">Plil01_001787800</name>
</gene>
<name>A0A9W6YIS6_9STRA</name>
<dbReference type="Proteomes" id="UP001165083">
    <property type="component" value="Unassembled WGS sequence"/>
</dbReference>
<feature type="compositionally biased region" description="Basic and acidic residues" evidence="1">
    <location>
        <begin position="44"/>
        <end position="64"/>
    </location>
</feature>
<proteinExistence type="predicted"/>
<dbReference type="OrthoDB" id="122103at2759"/>
<evidence type="ECO:0000313" key="2">
    <source>
        <dbReference type="EMBL" id="GMF65166.1"/>
    </source>
</evidence>